<accession>A0A8H7BQ61</accession>
<feature type="region of interest" description="Disordered" evidence="1">
    <location>
        <begin position="663"/>
        <end position="785"/>
    </location>
</feature>
<comment type="caution">
    <text evidence="2">The sequence shown here is derived from an EMBL/GenBank/DDBJ whole genome shotgun (WGS) entry which is preliminary data.</text>
</comment>
<dbReference type="OrthoDB" id="2354504at2759"/>
<evidence type="ECO:0000313" key="2">
    <source>
        <dbReference type="EMBL" id="KAF7729553.1"/>
    </source>
</evidence>
<keyword evidence="3" id="KW-1185">Reference proteome</keyword>
<evidence type="ECO:0000256" key="1">
    <source>
        <dbReference type="SAM" id="MobiDB-lite"/>
    </source>
</evidence>
<feature type="compositionally biased region" description="Basic residues" evidence="1">
    <location>
        <begin position="775"/>
        <end position="785"/>
    </location>
</feature>
<feature type="compositionally biased region" description="Pro residues" evidence="1">
    <location>
        <begin position="668"/>
        <end position="677"/>
    </location>
</feature>
<dbReference type="CDD" id="cd12148">
    <property type="entry name" value="fungal_TF_MHR"/>
    <property type="match status" value="1"/>
</dbReference>
<feature type="compositionally biased region" description="Polar residues" evidence="1">
    <location>
        <begin position="679"/>
        <end position="688"/>
    </location>
</feature>
<evidence type="ECO:0008006" key="4">
    <source>
        <dbReference type="Google" id="ProtNLM"/>
    </source>
</evidence>
<sequence>MFPYSDQKLQMMPFAPTPSSKVVIMDCLQSTTTALDNHHHHPCNYSKDGSAMSLDPVYHEPTLMDSNFISMDITYSDLTSPESSSVSISSPYSTPSASDIATPPMESLCYEALTPSVLDIPVSRSSDKSFTGPIDPTTIEAMMMSMGPGGLGCDHDEINFCFQSYSDLNVLENIVQEEEDTTDGEKEHRQLVASSNRPSEEELDRIVSAHITVPEEVRLHSLRFDFLETVMMIAESKWCCMGFKIAPITVDLLRSWQKAPPAIVYCIASICLVTIPVGHVSQGYCKQAAMVFYENARKKMDDIFNDDLDPLTIQSYFVLSYTSNLLRLYEHQTTWGRMAAIALLQRVQDILKGRRPLDELTVLCWCRWYYIDSWMSLTRGRDCLLPDELPLIKFLPEVSVTPESSCEHDDQVHFDFRQNLYQFARMTSYMRKYMHAERSNRLYYSVPGSDCRYPSLTYARITEELKTWYNEQISVPSDVCSGKRAVTQMSVGSPSFCAGTDVNLHLCYNSMRIVILAEFLQPDQPPPNEILVDCLCTNFALLQALGHLKEVGCDQSTYHHMFFAIHNTAHKIYIYGLDDTRAQQFQESARRQLQMNLELLCGTQAYENDVFKVRCYAERITQELQRLNIPVIRSQSVGEMSVFKGITASLSTQTTATFQTMTFRQNPHPMPTPPPAPSRTESFTPNKNTTISTASRTASIASSPTQDTTTTPVTTTTAANTNTLKMRPVISKRKLGTNQSVFSIQPVSQSGTNKHKRNINGPSEQLCFKEYSPDKKRRRKPNNKP</sequence>
<feature type="compositionally biased region" description="Polar residues" evidence="1">
    <location>
        <begin position="736"/>
        <end position="752"/>
    </location>
</feature>
<gene>
    <name evidence="2" type="ORF">EC973_004228</name>
</gene>
<protein>
    <recommendedName>
        <fullName evidence="4">Transcription factor domain-containing protein</fullName>
    </recommendedName>
</protein>
<proteinExistence type="predicted"/>
<reference evidence="2" key="1">
    <citation type="submission" date="2020-01" db="EMBL/GenBank/DDBJ databases">
        <title>Genome Sequencing of Three Apophysomyces-Like Fungal Strains Confirms a Novel Fungal Genus in the Mucoromycota with divergent Burkholderia-like Endosymbiotic Bacteria.</title>
        <authorList>
            <person name="Stajich J.E."/>
            <person name="Macias A.M."/>
            <person name="Carter-House D."/>
            <person name="Lovett B."/>
            <person name="Kasson L.R."/>
            <person name="Berry K."/>
            <person name="Grigoriev I."/>
            <person name="Chang Y."/>
            <person name="Spatafora J."/>
            <person name="Kasson M.T."/>
        </authorList>
    </citation>
    <scope>NUCLEOTIDE SEQUENCE</scope>
    <source>
        <strain evidence="2">NRRL A-21654</strain>
    </source>
</reference>
<evidence type="ECO:0000313" key="3">
    <source>
        <dbReference type="Proteomes" id="UP000605846"/>
    </source>
</evidence>
<name>A0A8H7BQ61_9FUNG</name>
<dbReference type="AlphaFoldDB" id="A0A8H7BQ61"/>
<dbReference type="EMBL" id="JABAYA010000024">
    <property type="protein sequence ID" value="KAF7729553.1"/>
    <property type="molecule type" value="Genomic_DNA"/>
</dbReference>
<feature type="compositionally biased region" description="Low complexity" evidence="1">
    <location>
        <begin position="689"/>
        <end position="723"/>
    </location>
</feature>
<dbReference type="Proteomes" id="UP000605846">
    <property type="component" value="Unassembled WGS sequence"/>
</dbReference>
<organism evidence="2 3">
    <name type="scientific">Apophysomyces ossiformis</name>
    <dbReference type="NCBI Taxonomy" id="679940"/>
    <lineage>
        <taxon>Eukaryota</taxon>
        <taxon>Fungi</taxon>
        <taxon>Fungi incertae sedis</taxon>
        <taxon>Mucoromycota</taxon>
        <taxon>Mucoromycotina</taxon>
        <taxon>Mucoromycetes</taxon>
        <taxon>Mucorales</taxon>
        <taxon>Mucorineae</taxon>
        <taxon>Mucoraceae</taxon>
        <taxon>Apophysomyces</taxon>
    </lineage>
</organism>